<feature type="region of interest" description="Disordered" evidence="2">
    <location>
        <begin position="271"/>
        <end position="388"/>
    </location>
</feature>
<feature type="coiled-coil region" evidence="1">
    <location>
        <begin position="1864"/>
        <end position="1894"/>
    </location>
</feature>
<dbReference type="Pfam" id="PF04851">
    <property type="entry name" value="ResIII"/>
    <property type="match status" value="1"/>
</dbReference>
<reference evidence="4 5" key="1">
    <citation type="journal article" date="2016" name="Sci. Rep.">
        <title>Accelerated dysbiosis of gut microbiota during aggravation of DSS-induced colitis by a butyrate-producing bacterium.</title>
        <authorList>
            <person name="Zhang Q."/>
            <person name="Wu Y."/>
            <person name="Wang J."/>
            <person name="Wu G."/>
            <person name="Long W."/>
            <person name="Xue Z."/>
            <person name="Wang L."/>
            <person name="Zhang X."/>
            <person name="Pang X."/>
            <person name="Zhao Y."/>
            <person name="Zhao L."/>
            <person name="Zhang C."/>
        </authorList>
    </citation>
    <scope>NUCLEOTIDE SEQUENCE [LARGE SCALE GENOMIC DNA]</scope>
    <source>
        <strain evidence="4 5">BPB5</strain>
    </source>
</reference>
<dbReference type="GO" id="GO:0005524">
    <property type="term" value="F:ATP binding"/>
    <property type="evidence" value="ECO:0007669"/>
    <property type="project" value="InterPro"/>
</dbReference>
<evidence type="ECO:0000259" key="3">
    <source>
        <dbReference type="PROSITE" id="PS51194"/>
    </source>
</evidence>
<dbReference type="SUPFAM" id="SSF53335">
    <property type="entry name" value="S-adenosyl-L-methionine-dependent methyltransferases"/>
    <property type="match status" value="1"/>
</dbReference>
<keyword evidence="4" id="KW-0067">ATP-binding</keyword>
<dbReference type="GO" id="GO:0004386">
    <property type="term" value="F:helicase activity"/>
    <property type="evidence" value="ECO:0007669"/>
    <property type="project" value="UniProtKB-KW"/>
</dbReference>
<dbReference type="InterPro" id="IPR014001">
    <property type="entry name" value="Helicase_ATP-bd"/>
</dbReference>
<dbReference type="GO" id="GO:0003677">
    <property type="term" value="F:DNA binding"/>
    <property type="evidence" value="ECO:0007669"/>
    <property type="project" value="InterPro"/>
</dbReference>
<accession>A0A1Q2C652</accession>
<dbReference type="EMBL" id="CP012098">
    <property type="protein sequence ID" value="AQP39197.1"/>
    <property type="molecule type" value="Genomic_DNA"/>
</dbReference>
<dbReference type="GO" id="GO:0016787">
    <property type="term" value="F:hydrolase activity"/>
    <property type="evidence" value="ECO:0007669"/>
    <property type="project" value="InterPro"/>
</dbReference>
<feature type="coiled-coil region" evidence="1">
    <location>
        <begin position="2461"/>
        <end position="2523"/>
    </location>
</feature>
<dbReference type="Gene3D" id="3.40.50.150">
    <property type="entry name" value="Vaccinia Virus protein VP39"/>
    <property type="match status" value="1"/>
</dbReference>
<dbReference type="InterPro" id="IPR027417">
    <property type="entry name" value="P-loop_NTPase"/>
</dbReference>
<feature type="compositionally biased region" description="Basic and acidic residues" evidence="2">
    <location>
        <begin position="2541"/>
        <end position="2567"/>
    </location>
</feature>
<proteinExistence type="predicted"/>
<dbReference type="Pfam" id="PF00271">
    <property type="entry name" value="Helicase_C"/>
    <property type="match status" value="1"/>
</dbReference>
<sequence>MGVDMKVKAIYDSEIGNITRSEKNWKDVLKVAGQLYRYEFDNIVMITAQRPPEKSTLMADYDTWKKVGRYVKRGAKGCAIFPSRALNPRMRYIFDISDTGGKNVKLTWDLEGENLKDYVDFLVSEGQIEQYDNSNRESLKNILKQFTGTDVWLIIKEEFGDRMTELMQLSGSVIKEESKKRNGLQQEMDMEQLVYASVMYAVGTRCGFDLSVQEQDFSQIVNIKDEEIIYRLGSIVCDVSCSVLREFSRNLKAIESERRIGYVRRNDLQGSGRTALSADRDAGRDGGSHEAGQIRKDGDELSKGERAGKIQDADEIREDVREDVSGRGGSEPAVRPAGDAVSGEAQATESVIDNGDVEDKRAGEDAGRGSGTESDSDAIPLESDDTELNRELDEINSLGVSKEAEYTQASFFFDQNGQASIGTIHTEDENNNQFMRQFEQDRKAALAGKYNYLNPKKSATVPGEYIKQVLMRGTGFIGGKGRVCKIFETEIDAGTRAKRIKAEYGQGGAGWPVDGLGLHGYDTFHGNGLRFQWRDEDGEVEGYVSWKDIEKELGVLILTGEYQPETPRIDELAMDGLREDDEVIDAEYREVEPEEAESEIDDYAIPDEPESYASNRSVKVANSHEDAHEESNEAYVSAYGMTPQETADEDRMITQAEYGAEIEAETSEKDPSELKYITPIDYAKRIAELDEDLRDAAEILVTDCSCYTPFRAFLMDVVQSDFAFIPNKLDLIRDIALGTDNAERKAYSNNKYGLVEYSIRSGYVKISYKNRNGVRKEGVLDWRELYEILSYMVKQPFYCGEDQKKYYQETKQKADRDKMNPVYKRFFDIEDSVKANRLETRERAIANGWETKIDENGHVVSDDAVSVSVDDIQADTESQETVDFTPKQEPVQQVESLENEKNVAGQTKHNFHYNLWEMEKGGAKTRYQWNMDAIRTLKQIESENRLATPEEQKTLSKFVGWGGLSQAFDENNAGWSKEYAELKDLLSDEEYSAARATVNNAFYTSPEIAMCINSALVQFGFRGGNVLEPSMGIGNFFGSMPAPMQRSKLYGVEIDSISGRIAKQLYQNANISITGFENTTYPDNFFDVVVGNVPFGDYKVFDPKYNKYNFRIHDYFLAKALDQVRPGGMVAVITTKGTLDKANPTIRKYLAERAELVGAVRLPNTAFKDNAGTEVTADILFLQKRERKIDIEPDWVHLGVTENGIAVNSYFAEHPEMMLGSMEYDTRIYGQDSRYTVCVNNDENFNMYETLNKAIGNIKAQMTDFERVADEAEQTEEVIPADPDVRNYTYTFFEGKLYYRENSEMVKKEVSQTAEERIRSLDEIRQITRELIDIQMDGCSEEELSDKQRLLNVKYDAFVKQYGAITSKANRIAFRDDSDYPLLCSLEEVNEDGEVKKADMFYKQTIKAKTVIDRVETAVEALNVSVNEFGYVNLAYMLSIYEPDITNAKEELAEKSGQTVDEITLSDDALAEIRRAVLVEELDGLVFLNPDRYNENNPDIGWETADEYLSGNVRDKLRVAKAMAADTDNPQAERFAGNVAALEKVQPEWIEASDIDVKIGTTWIESLDYEQFIYELLNTPRRARAVRSQFYNTGIQVHLNKMSMEWFIENKSMDKHSVAATKTYGTSRMDAYSIFEDTLNLKTVTVRDRIDDGDGKYHYEVNKNETMLAREKQNMIKEKFKEWLFAEPERRQKYVEYYNETFNNIRLREYDGSHLQFPGMNPAIELKPHQKNAVARILLGGNTLLAHCVGAGKSFEMMAACMEQKRLGLANKTIMVVPKPLIGQTASEFLRLYPSANILVATERDFEKSRRKQFVSRIATGDYDCIIMSHSQFEKIPISAERKERMLNEQIDEISYAIDEMKERNGERWTVKQMESQKKKLEEQLKSLSDESRKDDLITFEELGVDSIMVDEAHNFKNLAIFSKMNNVSGISSSGAKKSTDMQLKCQYLSEINDGRGIVFATGTPISNTMCEMYVMQLYLQKAALEEMGIYHFDSWAANFGEVTTALELTVEGSGFRFKSRFNKFTNLPELMNIFREVADVQTADMLDLDVPALRGGKPIIVESEPDWYVKQVMEDFVVRAERIRGGGVDPSVDNFLKITHEARLLGTDARLIDKDAPNNPDGKLNKVAENVWKEYEKGNANGHIGCQLIFSDIGTPGPDKDFTIYDYLKETLIQYGIPAEEIAFIHDAKTDAQRDALFKEMRTGKKKVLIGSTDKCGTGVNVQTHLVAMHHVDCPWKPSSIEQREGRGIRQGNENEEVAIYRYVTKGTFDAYNWSLVENKQRFISQVMTSKAVSRSCEDIDEATLSYAEIKAVATGNPLIKEKMEIDNDVQRLKLLKASYDNQRYGLQDNFMIKYPKLIKTATEKLANVREDVKARDKELIDNPEFAITIGKATYTERVDGGTMMLEAISKCKTGETTAIGKFHGFELLVEKNFLGINYMVLRGKTEYKAELSTSPVGSMVKLENLFNGLHENIDFLEKKIEQYQNDLEASKAEYDKPFAYSKELEEKLSRQCELNAQLDLENAKAVDADLSGPEEEREADDRMESAAIVAEDKGAYQADREGRTR</sequence>
<dbReference type="InterPro" id="IPR001650">
    <property type="entry name" value="Helicase_C-like"/>
</dbReference>
<evidence type="ECO:0000313" key="4">
    <source>
        <dbReference type="EMBL" id="AQP39197.1"/>
    </source>
</evidence>
<dbReference type="PRINTS" id="PR00507">
    <property type="entry name" value="N12N6MTFRASE"/>
</dbReference>
<organism evidence="4 5">
    <name type="scientific">Anaerostipes hadrus</name>
    <dbReference type="NCBI Taxonomy" id="649756"/>
    <lineage>
        <taxon>Bacteria</taxon>
        <taxon>Bacillati</taxon>
        <taxon>Bacillota</taxon>
        <taxon>Clostridia</taxon>
        <taxon>Lachnospirales</taxon>
        <taxon>Lachnospiraceae</taxon>
        <taxon>Anaerostipes</taxon>
    </lineage>
</organism>
<dbReference type="SMART" id="SM00487">
    <property type="entry name" value="DEXDc"/>
    <property type="match status" value="1"/>
</dbReference>
<dbReference type="PANTHER" id="PTHR41313">
    <property type="entry name" value="ADENINE-SPECIFIC METHYLTRANSFERASE"/>
    <property type="match status" value="1"/>
</dbReference>
<dbReference type="InterPro" id="IPR006935">
    <property type="entry name" value="Helicase/UvrB_N"/>
</dbReference>
<feature type="compositionally biased region" description="Basic and acidic residues" evidence="2">
    <location>
        <begin position="278"/>
        <end position="325"/>
    </location>
</feature>
<keyword evidence="4" id="KW-0378">Hydrolase</keyword>
<gene>
    <name evidence="4" type="ORF">DO83_06030</name>
</gene>
<feature type="domain" description="Helicase C-terminal" evidence="3">
    <location>
        <begin position="2124"/>
        <end position="2309"/>
    </location>
</feature>
<dbReference type="SMART" id="SM00490">
    <property type="entry name" value="HELICc"/>
    <property type="match status" value="1"/>
</dbReference>
<dbReference type="PROSITE" id="PS51194">
    <property type="entry name" value="HELICASE_CTER"/>
    <property type="match status" value="1"/>
</dbReference>
<dbReference type="InterPro" id="IPR052933">
    <property type="entry name" value="DNA_Protect_Modify"/>
</dbReference>
<keyword evidence="4" id="KW-0547">Nucleotide-binding</keyword>
<name>A0A1Q2C652_ANAHA</name>
<feature type="compositionally biased region" description="Basic and acidic residues" evidence="2">
    <location>
        <begin position="357"/>
        <end position="367"/>
    </location>
</feature>
<dbReference type="InterPro" id="IPR029063">
    <property type="entry name" value="SAM-dependent_MTases_sf"/>
</dbReference>
<protein>
    <submittedName>
        <fullName evidence="4">Helicase</fullName>
    </submittedName>
</protein>
<evidence type="ECO:0000256" key="2">
    <source>
        <dbReference type="SAM" id="MobiDB-lite"/>
    </source>
</evidence>
<keyword evidence="4" id="KW-0347">Helicase</keyword>
<dbReference type="Proteomes" id="UP000188159">
    <property type="component" value="Chromosome"/>
</dbReference>
<dbReference type="SUPFAM" id="SSF52540">
    <property type="entry name" value="P-loop containing nucleoside triphosphate hydrolases"/>
    <property type="match status" value="2"/>
</dbReference>
<evidence type="ECO:0000256" key="1">
    <source>
        <dbReference type="SAM" id="Coils"/>
    </source>
</evidence>
<dbReference type="PANTHER" id="PTHR41313:SF1">
    <property type="entry name" value="DNA METHYLASE ADENINE-SPECIFIC DOMAIN-CONTAINING PROTEIN"/>
    <property type="match status" value="1"/>
</dbReference>
<evidence type="ECO:0000313" key="5">
    <source>
        <dbReference type="Proteomes" id="UP000188159"/>
    </source>
</evidence>
<feature type="region of interest" description="Disordered" evidence="2">
    <location>
        <begin position="2525"/>
        <end position="2567"/>
    </location>
</feature>
<dbReference type="Gene3D" id="3.40.50.300">
    <property type="entry name" value="P-loop containing nucleotide triphosphate hydrolases"/>
    <property type="match status" value="2"/>
</dbReference>
<keyword evidence="1" id="KW-0175">Coiled coil</keyword>